<dbReference type="Proteomes" id="UP000823964">
    <property type="component" value="Unassembled WGS sequence"/>
</dbReference>
<proteinExistence type="predicted"/>
<feature type="signal peptide" evidence="2">
    <location>
        <begin position="1"/>
        <end position="23"/>
    </location>
</feature>
<feature type="compositionally biased region" description="Basic and acidic residues" evidence="1">
    <location>
        <begin position="866"/>
        <end position="881"/>
    </location>
</feature>
<reference evidence="3" key="2">
    <citation type="submission" date="2021-04" db="EMBL/GenBank/DDBJ databases">
        <authorList>
            <person name="Gilroy R."/>
        </authorList>
    </citation>
    <scope>NUCLEOTIDE SEQUENCE</scope>
    <source>
        <strain evidence="3">14975</strain>
    </source>
</reference>
<comment type="caution">
    <text evidence="3">The sequence shown here is derived from an EMBL/GenBank/DDBJ whole genome shotgun (WGS) entry which is preliminary data.</text>
</comment>
<gene>
    <name evidence="3" type="ORF">H9862_02990</name>
</gene>
<name>A0A9D2AHN7_9BACT</name>
<evidence type="ECO:0000256" key="2">
    <source>
        <dbReference type="SAM" id="SignalP"/>
    </source>
</evidence>
<dbReference type="AlphaFoldDB" id="A0A9D2AHN7"/>
<protein>
    <submittedName>
        <fullName evidence="3">Tetratricopeptide repeat protein</fullName>
    </submittedName>
</protein>
<organism evidence="3 4">
    <name type="scientific">Candidatus Akkermansia intestinigallinarum</name>
    <dbReference type="NCBI Taxonomy" id="2838431"/>
    <lineage>
        <taxon>Bacteria</taxon>
        <taxon>Pseudomonadati</taxon>
        <taxon>Verrucomicrobiota</taxon>
        <taxon>Verrucomicrobiia</taxon>
        <taxon>Verrucomicrobiales</taxon>
        <taxon>Akkermansiaceae</taxon>
        <taxon>Akkermansia</taxon>
    </lineage>
</organism>
<feature type="region of interest" description="Disordered" evidence="1">
    <location>
        <begin position="862"/>
        <end position="882"/>
    </location>
</feature>
<sequence>MFSYTKTAALLAIAACAPIVCQAQDLVGSVAQAEKLNAARKYAEAEKLCDTIIKKFNAKSKVTQQFEYLMPFYLWQKGIAQVQLKKYDAAVATFGLLADEKWQDKAMRERAKNAQRANMRDPRQAVGYDPLLTMSVFQKGYARFKQAAGDEDTKGDVSKFDEAITYLEEYLNLLEANKVSKAEREKRLNGQVCFLLLQSYLLKEKPDFSKGKEYLERSRKGKGRLPEDMVMRGLNTIIGVALQDGKETNADVLDLAHSALASLPMMETTTAAVNTSRFISYGGRASSYAQKALRAGDLRGAEAAARIMSTLYSFVPPSSEVMDQFGLQLQWMGTEENVSNALDRETGKVYNVRYITRIRSDYAKLIEGNTDPEAYAIVSAANVHLALGSNRLGKAGYQVLLDRYPNLVSKDKDGKEEKLGDKLKYQLAQLHYVTGDEAAGEKLEATLSDAGSLGDSQVKNLAFNKMRRLLKAQNWEALIPAAQEVVKLNANDPKGAAAVTAEFIITSAYFKLNKPEEVIKSGEALLNSGNLVPGTGKGALKKDAVENYEKQLFYFVMDAYYKLGAVDTGNYTKALEIFAKYCEKYPSTDVAENALVAHSYYLASDCLLKLSTTRGDEEQTKADIEKALEYCRTIGKNWPESPVYANAQLVRGSILCTDGKRSEAEKSEGIAALEEAYKASLKKKGADGKLSQDGRLMAANALYLLYSLAPEIPREGEDEAARMARTKGYADTFWQEVDSAGNVYALNMAGTQVRRSTDKVKPDDPGARETCDAALAKFREVILREAAYAFRNNKKDESLEEAVNSYVDAYKNAYDKGFRKLEGDKSSEDEVIAHLEAFGVEAGDKYFSAILRNARITELTNKLTKNKPESGENGEQSKEAASRYAEMLEEIAQEVRTMGREFKPEELTSSICLRIADNFRDFGGSIIDADREQGASYLNDANSFYDAVISRNTADSVKGKARKADALRILGKIDDAVALLQEVINSGTMSDPEVYFTLANCYKAKGDTAKTIEAGNNYLSKNGRRRTEISMLMADAYAQSNSEEDINNAIKTYDNLLQSQTGTVSVSAPACKRLMEQLWRRNRPSSGDIMGKDYIAPDRWLAWKTGEDYVKLLEGSGFKEKMTVAETRMFDEVVSLVREYGQDSTVQGEESKLRNLRARTRN</sequence>
<dbReference type="Pfam" id="PF13174">
    <property type="entry name" value="TPR_6"/>
    <property type="match status" value="1"/>
</dbReference>
<accession>A0A9D2AHN7</accession>
<dbReference type="InterPro" id="IPR011990">
    <property type="entry name" value="TPR-like_helical_dom_sf"/>
</dbReference>
<dbReference type="InterPro" id="IPR019734">
    <property type="entry name" value="TPR_rpt"/>
</dbReference>
<dbReference type="SUPFAM" id="SSF48452">
    <property type="entry name" value="TPR-like"/>
    <property type="match status" value="2"/>
</dbReference>
<reference evidence="3" key="1">
    <citation type="journal article" date="2021" name="PeerJ">
        <title>Extensive microbial diversity within the chicken gut microbiome revealed by metagenomics and culture.</title>
        <authorList>
            <person name="Gilroy R."/>
            <person name="Ravi A."/>
            <person name="Getino M."/>
            <person name="Pursley I."/>
            <person name="Horton D.L."/>
            <person name="Alikhan N.F."/>
            <person name="Baker D."/>
            <person name="Gharbi K."/>
            <person name="Hall N."/>
            <person name="Watson M."/>
            <person name="Adriaenssens E.M."/>
            <person name="Foster-Nyarko E."/>
            <person name="Jarju S."/>
            <person name="Secka A."/>
            <person name="Antonio M."/>
            <person name="Oren A."/>
            <person name="Chaudhuri R.R."/>
            <person name="La Ragione R."/>
            <person name="Hildebrand F."/>
            <person name="Pallen M.J."/>
        </authorList>
    </citation>
    <scope>NUCLEOTIDE SEQUENCE</scope>
    <source>
        <strain evidence="3">14975</strain>
    </source>
</reference>
<evidence type="ECO:0000256" key="1">
    <source>
        <dbReference type="SAM" id="MobiDB-lite"/>
    </source>
</evidence>
<dbReference type="EMBL" id="DXFQ01000050">
    <property type="protein sequence ID" value="HIX19553.1"/>
    <property type="molecule type" value="Genomic_DNA"/>
</dbReference>
<dbReference type="Gene3D" id="1.25.40.10">
    <property type="entry name" value="Tetratricopeptide repeat domain"/>
    <property type="match status" value="2"/>
</dbReference>
<evidence type="ECO:0000313" key="3">
    <source>
        <dbReference type="EMBL" id="HIX19553.1"/>
    </source>
</evidence>
<feature type="chain" id="PRO_5038607032" evidence="2">
    <location>
        <begin position="24"/>
        <end position="1162"/>
    </location>
</feature>
<keyword evidence="2" id="KW-0732">Signal</keyword>
<evidence type="ECO:0000313" key="4">
    <source>
        <dbReference type="Proteomes" id="UP000823964"/>
    </source>
</evidence>